<keyword evidence="10" id="KW-1185">Reference proteome</keyword>
<protein>
    <recommendedName>
        <fullName evidence="6">Ribosomal RNA small subunit methyltransferase I</fullName>
        <ecNumber evidence="6">2.1.1.198</ecNumber>
    </recommendedName>
    <alternativeName>
        <fullName evidence="6">16S rRNA 2'-O-ribose C1402 methyltransferase</fullName>
    </alternativeName>
    <alternativeName>
        <fullName evidence="6">rRNA (cytidine-2'-O-)-methyltransferase RsmI</fullName>
    </alternativeName>
</protein>
<organism evidence="9 10">
    <name type="scientific">Paramylibacter ulvae</name>
    <dbReference type="NCBI Taxonomy" id="1651968"/>
    <lineage>
        <taxon>Bacteria</taxon>
        <taxon>Pseudomonadati</taxon>
        <taxon>Pseudomonadota</taxon>
        <taxon>Alphaproteobacteria</taxon>
        <taxon>Rhodobacterales</taxon>
        <taxon>Paracoccaceae</taxon>
        <taxon>Paramylibacter</taxon>
    </lineage>
</organism>
<dbReference type="RefSeq" id="WP_189639878.1">
    <property type="nucleotide sequence ID" value="NZ_BMZF01000003.1"/>
</dbReference>
<dbReference type="Pfam" id="PF00590">
    <property type="entry name" value="TP_methylase"/>
    <property type="match status" value="1"/>
</dbReference>
<dbReference type="GO" id="GO:0032259">
    <property type="term" value="P:methylation"/>
    <property type="evidence" value="ECO:0007669"/>
    <property type="project" value="UniProtKB-KW"/>
</dbReference>
<feature type="domain" description="RsmI HTH" evidence="8">
    <location>
        <begin position="240"/>
        <end position="280"/>
    </location>
</feature>
<dbReference type="PANTHER" id="PTHR46111:SF1">
    <property type="entry name" value="RIBOSOMAL RNA SMALL SUBUNIT METHYLTRANSFERASE I"/>
    <property type="match status" value="1"/>
</dbReference>
<dbReference type="PANTHER" id="PTHR46111">
    <property type="entry name" value="RIBOSOMAL RNA SMALL SUBUNIT METHYLTRANSFERASE I"/>
    <property type="match status" value="1"/>
</dbReference>
<comment type="caution">
    <text evidence="9">The sequence shown here is derived from an EMBL/GenBank/DDBJ whole genome shotgun (WGS) entry which is preliminary data.</text>
</comment>
<evidence type="ECO:0000256" key="6">
    <source>
        <dbReference type="HAMAP-Rule" id="MF_01877"/>
    </source>
</evidence>
<keyword evidence="5 6" id="KW-0949">S-adenosyl-L-methionine</keyword>
<dbReference type="HAMAP" id="MF_01877">
    <property type="entry name" value="16SrRNA_methyltr_I"/>
    <property type="match status" value="1"/>
</dbReference>
<evidence type="ECO:0000256" key="2">
    <source>
        <dbReference type="ARBA" id="ARBA00022552"/>
    </source>
</evidence>
<dbReference type="InterPro" id="IPR000878">
    <property type="entry name" value="4pyrrol_Mease"/>
</dbReference>
<dbReference type="InterPro" id="IPR008189">
    <property type="entry name" value="rRNA_ssu_MeTfrase_I"/>
</dbReference>
<dbReference type="Pfam" id="PF23016">
    <property type="entry name" value="RsmI_C"/>
    <property type="match status" value="1"/>
</dbReference>
<comment type="function">
    <text evidence="6">Catalyzes the 2'-O-methylation of the ribose of cytidine 1402 (C1402) in 16S rRNA.</text>
</comment>
<evidence type="ECO:0000259" key="7">
    <source>
        <dbReference type="Pfam" id="PF00590"/>
    </source>
</evidence>
<dbReference type="InterPro" id="IPR053910">
    <property type="entry name" value="RsmI_HTH"/>
</dbReference>
<comment type="catalytic activity">
    <reaction evidence="6">
        <text>cytidine(1402) in 16S rRNA + S-adenosyl-L-methionine = 2'-O-methylcytidine(1402) in 16S rRNA + S-adenosyl-L-homocysteine + H(+)</text>
        <dbReference type="Rhea" id="RHEA:42924"/>
        <dbReference type="Rhea" id="RHEA-COMP:10285"/>
        <dbReference type="Rhea" id="RHEA-COMP:10286"/>
        <dbReference type="ChEBI" id="CHEBI:15378"/>
        <dbReference type="ChEBI" id="CHEBI:57856"/>
        <dbReference type="ChEBI" id="CHEBI:59789"/>
        <dbReference type="ChEBI" id="CHEBI:74495"/>
        <dbReference type="ChEBI" id="CHEBI:82748"/>
        <dbReference type="EC" id="2.1.1.198"/>
    </reaction>
</comment>
<gene>
    <name evidence="6 9" type="primary">rsmI</name>
    <name evidence="9" type="ORF">GCM10008927_13980</name>
</gene>
<evidence type="ECO:0000259" key="8">
    <source>
        <dbReference type="Pfam" id="PF23016"/>
    </source>
</evidence>
<dbReference type="NCBIfam" id="TIGR00096">
    <property type="entry name" value="16S rRNA (cytidine(1402)-2'-O)-methyltransferase"/>
    <property type="match status" value="1"/>
</dbReference>
<dbReference type="EMBL" id="BMZF01000003">
    <property type="protein sequence ID" value="GHA50212.1"/>
    <property type="molecule type" value="Genomic_DNA"/>
</dbReference>
<evidence type="ECO:0000256" key="4">
    <source>
        <dbReference type="ARBA" id="ARBA00022679"/>
    </source>
</evidence>
<dbReference type="EC" id="2.1.1.198" evidence="6"/>
<dbReference type="InterPro" id="IPR014777">
    <property type="entry name" value="4pyrrole_Mease_sub1"/>
</dbReference>
<dbReference type="Gene3D" id="3.40.1010.10">
    <property type="entry name" value="Cobalt-precorrin-4 Transmethylase, Domain 1"/>
    <property type="match status" value="1"/>
</dbReference>
<dbReference type="SUPFAM" id="SSF53790">
    <property type="entry name" value="Tetrapyrrole methylase"/>
    <property type="match status" value="1"/>
</dbReference>
<feature type="domain" description="Tetrapyrrole methylase" evidence="7">
    <location>
        <begin position="10"/>
        <end position="211"/>
    </location>
</feature>
<dbReference type="Proteomes" id="UP000634455">
    <property type="component" value="Unassembled WGS sequence"/>
</dbReference>
<keyword evidence="1 6" id="KW-0963">Cytoplasm</keyword>
<proteinExistence type="inferred from homology"/>
<keyword evidence="4 6" id="KW-0808">Transferase</keyword>
<evidence type="ECO:0000256" key="1">
    <source>
        <dbReference type="ARBA" id="ARBA00022490"/>
    </source>
</evidence>
<keyword evidence="2 6" id="KW-0698">rRNA processing</keyword>
<comment type="similarity">
    <text evidence="6">Belongs to the methyltransferase superfamily. RsmI family.</text>
</comment>
<dbReference type="InterPro" id="IPR014776">
    <property type="entry name" value="4pyrrole_Mease_sub2"/>
</dbReference>
<evidence type="ECO:0000256" key="3">
    <source>
        <dbReference type="ARBA" id="ARBA00022603"/>
    </source>
</evidence>
<sequence>MTDKKLPVGLYLVSTPIGAARDITLRALDILANADVLAAEDTRNTRRLLDIHGISLGSRRIIPYHDHNGAGQRPKLLGAIQDGKTVAYVSDAGTPLIADPGYGLAKEAGKQGLDVFAAPGASALLAALVVSGMPTDRFMFAGFAPNKQKAKQNFLLEFAELRSTLVLYESPKRVCDTLEQMVQIYGPSRQVALCRELTKKFEQIVRGTLEDVFAQLKDVPTIKGECVLVLGPPVPKEIADIEIEEKIRELLGEHKVKTVAQIAADEFNIPRKQAYDIALKVKKNE</sequence>
<name>A0ABQ3CZD0_9RHOB</name>
<evidence type="ECO:0000256" key="5">
    <source>
        <dbReference type="ARBA" id="ARBA00022691"/>
    </source>
</evidence>
<dbReference type="InterPro" id="IPR035996">
    <property type="entry name" value="4pyrrol_Methylase_sf"/>
</dbReference>
<accession>A0ABQ3CZD0</accession>
<evidence type="ECO:0000313" key="10">
    <source>
        <dbReference type="Proteomes" id="UP000634455"/>
    </source>
</evidence>
<dbReference type="GO" id="GO:0008168">
    <property type="term" value="F:methyltransferase activity"/>
    <property type="evidence" value="ECO:0007669"/>
    <property type="project" value="UniProtKB-KW"/>
</dbReference>
<evidence type="ECO:0000313" key="9">
    <source>
        <dbReference type="EMBL" id="GHA50212.1"/>
    </source>
</evidence>
<dbReference type="Gene3D" id="3.30.950.10">
    <property type="entry name" value="Methyltransferase, Cobalt-precorrin-4 Transmethylase, Domain 2"/>
    <property type="match status" value="1"/>
</dbReference>
<keyword evidence="3 6" id="KW-0489">Methyltransferase</keyword>
<dbReference type="PIRSF" id="PIRSF005917">
    <property type="entry name" value="MTase_YraL"/>
    <property type="match status" value="1"/>
</dbReference>
<reference evidence="10" key="1">
    <citation type="journal article" date="2019" name="Int. J. Syst. Evol. Microbiol.">
        <title>The Global Catalogue of Microorganisms (GCM) 10K type strain sequencing project: providing services to taxonomists for standard genome sequencing and annotation.</title>
        <authorList>
            <consortium name="The Broad Institute Genomics Platform"/>
            <consortium name="The Broad Institute Genome Sequencing Center for Infectious Disease"/>
            <person name="Wu L."/>
            <person name="Ma J."/>
        </authorList>
    </citation>
    <scope>NUCLEOTIDE SEQUENCE [LARGE SCALE GENOMIC DNA]</scope>
    <source>
        <strain evidence="10">KCTC 32465</strain>
    </source>
</reference>
<dbReference type="CDD" id="cd11648">
    <property type="entry name" value="RsmI"/>
    <property type="match status" value="1"/>
</dbReference>
<comment type="subcellular location">
    <subcellularLocation>
        <location evidence="6">Cytoplasm</location>
    </subcellularLocation>
</comment>